<accession>A0A3E4U1I5</accession>
<dbReference type="EMBL" id="QSSQ01000029">
    <property type="protein sequence ID" value="RGL99728.1"/>
    <property type="molecule type" value="Genomic_DNA"/>
</dbReference>
<dbReference type="Proteomes" id="UP000261257">
    <property type="component" value="Unassembled WGS sequence"/>
</dbReference>
<name>A0A3E4U1I5_9FIRM</name>
<organism evidence="1 2">
    <name type="scientific">Hungatella hathewayi</name>
    <dbReference type="NCBI Taxonomy" id="154046"/>
    <lineage>
        <taxon>Bacteria</taxon>
        <taxon>Bacillati</taxon>
        <taxon>Bacillota</taxon>
        <taxon>Clostridia</taxon>
        <taxon>Lachnospirales</taxon>
        <taxon>Lachnospiraceae</taxon>
        <taxon>Hungatella</taxon>
    </lineage>
</organism>
<evidence type="ECO:0000313" key="2">
    <source>
        <dbReference type="Proteomes" id="UP000261257"/>
    </source>
</evidence>
<sequence length="111" mass="12924">MADQETLDAIAVMLDGLETRLYQKLDEKLEEKLELKLKPIRTDILTLYGEVHGLKNEMADVRDDICELRKDMDIVKKQTVYNYDKIIDNYAAIRELQTVVEGKVDKPRLVQ</sequence>
<dbReference type="AlphaFoldDB" id="A0A3E4U1I5"/>
<reference evidence="1 2" key="1">
    <citation type="submission" date="2018-08" db="EMBL/GenBank/DDBJ databases">
        <title>A genome reference for cultivated species of the human gut microbiota.</title>
        <authorList>
            <person name="Zou Y."/>
            <person name="Xue W."/>
            <person name="Luo G."/>
        </authorList>
    </citation>
    <scope>NUCLEOTIDE SEQUENCE [LARGE SCALE GENOMIC DNA]</scope>
    <source>
        <strain evidence="1 2">TF05-11AC</strain>
    </source>
</reference>
<gene>
    <name evidence="1" type="ORF">DXC39_22530</name>
</gene>
<evidence type="ECO:0000313" key="1">
    <source>
        <dbReference type="EMBL" id="RGL99728.1"/>
    </source>
</evidence>
<protein>
    <submittedName>
        <fullName evidence="1">Uncharacterized protein</fullName>
    </submittedName>
</protein>
<comment type="caution">
    <text evidence="1">The sequence shown here is derived from an EMBL/GenBank/DDBJ whole genome shotgun (WGS) entry which is preliminary data.</text>
</comment>
<dbReference type="RefSeq" id="WP_117622358.1">
    <property type="nucleotide sequence ID" value="NZ_QRQF01000030.1"/>
</dbReference>
<proteinExistence type="predicted"/>